<feature type="region of interest" description="Disordered" evidence="1">
    <location>
        <begin position="78"/>
        <end position="97"/>
    </location>
</feature>
<evidence type="ECO:0000256" key="1">
    <source>
        <dbReference type="SAM" id="MobiDB-lite"/>
    </source>
</evidence>
<organism evidence="2 3">
    <name type="scientific">Synaphobranchus kaupii</name>
    <name type="common">Kaup's arrowtooth eel</name>
    <dbReference type="NCBI Taxonomy" id="118154"/>
    <lineage>
        <taxon>Eukaryota</taxon>
        <taxon>Metazoa</taxon>
        <taxon>Chordata</taxon>
        <taxon>Craniata</taxon>
        <taxon>Vertebrata</taxon>
        <taxon>Euteleostomi</taxon>
        <taxon>Actinopterygii</taxon>
        <taxon>Neopterygii</taxon>
        <taxon>Teleostei</taxon>
        <taxon>Anguilliformes</taxon>
        <taxon>Synaphobranchidae</taxon>
        <taxon>Synaphobranchus</taxon>
    </lineage>
</organism>
<dbReference type="Proteomes" id="UP001152622">
    <property type="component" value="Chromosome 1"/>
</dbReference>
<sequence>MGFFFSQEKDSFFNRVVRASRVKVTGGHFASGEQCDGHCGSTCFAQAVLTSVRPQQDLATQILTPAKRLCESSKRTDGQTLSTFQGSRWDCRSDTEQ</sequence>
<reference evidence="2" key="1">
    <citation type="journal article" date="2023" name="Science">
        <title>Genome structures resolve the early diversification of teleost fishes.</title>
        <authorList>
            <person name="Parey E."/>
            <person name="Louis A."/>
            <person name="Montfort J."/>
            <person name="Bouchez O."/>
            <person name="Roques C."/>
            <person name="Iampietro C."/>
            <person name="Lluch J."/>
            <person name="Castinel A."/>
            <person name="Donnadieu C."/>
            <person name="Desvignes T."/>
            <person name="Floi Bucao C."/>
            <person name="Jouanno E."/>
            <person name="Wen M."/>
            <person name="Mejri S."/>
            <person name="Dirks R."/>
            <person name="Jansen H."/>
            <person name="Henkel C."/>
            <person name="Chen W.J."/>
            <person name="Zahm M."/>
            <person name="Cabau C."/>
            <person name="Klopp C."/>
            <person name="Thompson A.W."/>
            <person name="Robinson-Rechavi M."/>
            <person name="Braasch I."/>
            <person name="Lecointre G."/>
            <person name="Bobe J."/>
            <person name="Postlethwait J.H."/>
            <person name="Berthelot C."/>
            <person name="Roest Crollius H."/>
            <person name="Guiguen Y."/>
        </authorList>
    </citation>
    <scope>NUCLEOTIDE SEQUENCE</scope>
    <source>
        <strain evidence="2">WJC10195</strain>
    </source>
</reference>
<protein>
    <submittedName>
        <fullName evidence="2">Uncharacterized protein</fullName>
    </submittedName>
</protein>
<proteinExistence type="predicted"/>
<evidence type="ECO:0000313" key="3">
    <source>
        <dbReference type="Proteomes" id="UP001152622"/>
    </source>
</evidence>
<dbReference type="AlphaFoldDB" id="A0A9Q1GH19"/>
<gene>
    <name evidence="2" type="ORF">SKAU_G00036250</name>
</gene>
<evidence type="ECO:0000313" key="2">
    <source>
        <dbReference type="EMBL" id="KAJ8382847.1"/>
    </source>
</evidence>
<comment type="caution">
    <text evidence="2">The sequence shown here is derived from an EMBL/GenBank/DDBJ whole genome shotgun (WGS) entry which is preliminary data.</text>
</comment>
<keyword evidence="3" id="KW-1185">Reference proteome</keyword>
<name>A0A9Q1GH19_SYNKA</name>
<accession>A0A9Q1GH19</accession>
<dbReference type="EMBL" id="JAINUF010000001">
    <property type="protein sequence ID" value="KAJ8382847.1"/>
    <property type="molecule type" value="Genomic_DNA"/>
</dbReference>